<protein>
    <recommendedName>
        <fullName evidence="2">TECPR1-like DysF domain-containing protein</fullName>
    </recommendedName>
</protein>
<dbReference type="GO" id="GO:0098588">
    <property type="term" value="C:bounding membrane of organelle"/>
    <property type="evidence" value="ECO:0007669"/>
    <property type="project" value="UniProtKB-ARBA"/>
</dbReference>
<dbReference type="AlphaFoldDB" id="G4ZH65"/>
<dbReference type="GO" id="GO:0005737">
    <property type="term" value="C:cytoplasm"/>
    <property type="evidence" value="ECO:0007669"/>
    <property type="project" value="UniProtKB-ARBA"/>
</dbReference>
<feature type="region of interest" description="Disordered" evidence="1">
    <location>
        <begin position="270"/>
        <end position="289"/>
    </location>
</feature>
<dbReference type="Pfam" id="PF06398">
    <property type="entry name" value="Pex24p"/>
    <property type="match status" value="1"/>
</dbReference>
<dbReference type="GeneID" id="20657747"/>
<dbReference type="InterPro" id="IPR010482">
    <property type="entry name" value="TECPR1-like_DysF"/>
</dbReference>
<organism evidence="3 4">
    <name type="scientific">Phytophthora sojae (strain P6497)</name>
    <name type="common">Soybean stem and root rot agent</name>
    <name type="synonym">Phytophthora megasperma f. sp. glycines</name>
    <dbReference type="NCBI Taxonomy" id="1094619"/>
    <lineage>
        <taxon>Eukaryota</taxon>
        <taxon>Sar</taxon>
        <taxon>Stramenopiles</taxon>
        <taxon>Oomycota</taxon>
        <taxon>Peronosporomycetes</taxon>
        <taxon>Peronosporales</taxon>
        <taxon>Peronosporaceae</taxon>
        <taxon>Phytophthora</taxon>
    </lineage>
</organism>
<evidence type="ECO:0000313" key="3">
    <source>
        <dbReference type="EMBL" id="EGZ16738.1"/>
    </source>
</evidence>
<evidence type="ECO:0000259" key="2">
    <source>
        <dbReference type="Pfam" id="PF06398"/>
    </source>
</evidence>
<feature type="domain" description="TECPR1-like DysF" evidence="2">
    <location>
        <begin position="29"/>
        <end position="133"/>
    </location>
</feature>
<gene>
    <name evidence="3" type="ORF">PHYSODRAFT_499795</name>
</gene>
<dbReference type="EMBL" id="JH159154">
    <property type="protein sequence ID" value="EGZ16738.1"/>
    <property type="molecule type" value="Genomic_DNA"/>
</dbReference>
<sequence>MEELLQRYQDQLAAARGASCFCHNRKNVPDLHRVEEELFENQNLTPRVSAMRLSRAELPVLCRADGEEARFSEVQLPSSNWEWVSDWQCDIHAHTDESGWVYADSWEQLRDACQLHRSEQTMSARVRQRRWKRERMLTRSTGLPVALNERLLTKSRLAAMHYANEKLTQQLLRANEHIAELERRDKVYEAHMLKLQQVAEELSNDLYARSFDLHDPVAVPYTVSKSIEGLARLDTLTVTSEVQRRRSEILAACENELQTTMDEFNDLARTLERRQSPPPEMTERPALIG</sequence>
<evidence type="ECO:0000313" key="4">
    <source>
        <dbReference type="Proteomes" id="UP000002640"/>
    </source>
</evidence>
<name>G4ZH65_PHYSP</name>
<dbReference type="Proteomes" id="UP000002640">
    <property type="component" value="Unassembled WGS sequence"/>
</dbReference>
<dbReference type="KEGG" id="psoj:PHYSODRAFT_499795"/>
<dbReference type="RefSeq" id="XP_009525796.1">
    <property type="nucleotide sequence ID" value="XM_009527501.1"/>
</dbReference>
<accession>G4ZH65</accession>
<reference evidence="3 4" key="1">
    <citation type="journal article" date="2006" name="Science">
        <title>Phytophthora genome sequences uncover evolutionary origins and mechanisms of pathogenesis.</title>
        <authorList>
            <person name="Tyler B.M."/>
            <person name="Tripathy S."/>
            <person name="Zhang X."/>
            <person name="Dehal P."/>
            <person name="Jiang R.H."/>
            <person name="Aerts A."/>
            <person name="Arredondo F.D."/>
            <person name="Baxter L."/>
            <person name="Bensasson D."/>
            <person name="Beynon J.L."/>
            <person name="Chapman J."/>
            <person name="Damasceno C.M."/>
            <person name="Dorrance A.E."/>
            <person name="Dou D."/>
            <person name="Dickerman A.W."/>
            <person name="Dubchak I.L."/>
            <person name="Garbelotto M."/>
            <person name="Gijzen M."/>
            <person name="Gordon S.G."/>
            <person name="Govers F."/>
            <person name="Grunwald N.J."/>
            <person name="Huang W."/>
            <person name="Ivors K.L."/>
            <person name="Jones R.W."/>
            <person name="Kamoun S."/>
            <person name="Krampis K."/>
            <person name="Lamour K.H."/>
            <person name="Lee M.K."/>
            <person name="McDonald W.H."/>
            <person name="Medina M."/>
            <person name="Meijer H.J."/>
            <person name="Nordberg E.K."/>
            <person name="Maclean D.J."/>
            <person name="Ospina-Giraldo M.D."/>
            <person name="Morris P.F."/>
            <person name="Phuntumart V."/>
            <person name="Putnam N.H."/>
            <person name="Rash S."/>
            <person name="Rose J.K."/>
            <person name="Sakihama Y."/>
            <person name="Salamov A.A."/>
            <person name="Savidor A."/>
            <person name="Scheuring C.F."/>
            <person name="Smith B.M."/>
            <person name="Sobral B.W."/>
            <person name="Terry A."/>
            <person name="Torto-Alalibo T.A."/>
            <person name="Win J."/>
            <person name="Xu Z."/>
            <person name="Zhang H."/>
            <person name="Grigoriev I.V."/>
            <person name="Rokhsar D.S."/>
            <person name="Boore J.L."/>
        </authorList>
    </citation>
    <scope>NUCLEOTIDE SEQUENCE [LARGE SCALE GENOMIC DNA]</scope>
    <source>
        <strain evidence="3 4">P6497</strain>
    </source>
</reference>
<dbReference type="InParanoid" id="G4ZH65"/>
<proteinExistence type="predicted"/>
<dbReference type="OMA" id="QIMNARV"/>
<keyword evidence="4" id="KW-1185">Reference proteome</keyword>
<dbReference type="SMR" id="G4ZH65"/>
<evidence type="ECO:0000256" key="1">
    <source>
        <dbReference type="SAM" id="MobiDB-lite"/>
    </source>
</evidence>